<accession>A0A914P1V7</accession>
<dbReference type="WBParaSite" id="PDA_v2.g11800.t1">
    <property type="protein sequence ID" value="PDA_v2.g11800.t1"/>
    <property type="gene ID" value="PDA_v2.g11800"/>
</dbReference>
<feature type="domain" description="DNA-directed DNA polymerase family B exonuclease" evidence="2">
    <location>
        <begin position="142"/>
        <end position="290"/>
    </location>
</feature>
<dbReference type="GO" id="GO:0042276">
    <property type="term" value="P:error-prone translesion synthesis"/>
    <property type="evidence" value="ECO:0007669"/>
    <property type="project" value="TreeGrafter"/>
</dbReference>
<feature type="region of interest" description="Disordered" evidence="1">
    <location>
        <begin position="1"/>
        <end position="22"/>
    </location>
</feature>
<dbReference type="InterPro" id="IPR036397">
    <property type="entry name" value="RNaseH_sf"/>
</dbReference>
<evidence type="ECO:0000256" key="1">
    <source>
        <dbReference type="SAM" id="MobiDB-lite"/>
    </source>
</evidence>
<dbReference type="Gene3D" id="3.30.420.10">
    <property type="entry name" value="Ribonuclease H-like superfamily/Ribonuclease H"/>
    <property type="match status" value="1"/>
</dbReference>
<dbReference type="Pfam" id="PF03104">
    <property type="entry name" value="DNA_pol_B_exo1"/>
    <property type="match status" value="1"/>
</dbReference>
<dbReference type="InterPro" id="IPR012337">
    <property type="entry name" value="RNaseH-like_sf"/>
</dbReference>
<evidence type="ECO:0000313" key="3">
    <source>
        <dbReference type="Proteomes" id="UP000887578"/>
    </source>
</evidence>
<dbReference type="InterPro" id="IPR006133">
    <property type="entry name" value="DNA-dir_DNA_pol_B_exonuc"/>
</dbReference>
<dbReference type="GO" id="GO:0005634">
    <property type="term" value="C:nucleus"/>
    <property type="evidence" value="ECO:0007669"/>
    <property type="project" value="TreeGrafter"/>
</dbReference>
<evidence type="ECO:0000259" key="2">
    <source>
        <dbReference type="Pfam" id="PF03104"/>
    </source>
</evidence>
<dbReference type="SUPFAM" id="SSF53098">
    <property type="entry name" value="Ribonuclease H-like"/>
    <property type="match status" value="1"/>
</dbReference>
<dbReference type="PANTHER" id="PTHR45812">
    <property type="entry name" value="DNA POLYMERASE ZETA CATALYTIC SUBUNIT"/>
    <property type="match status" value="1"/>
</dbReference>
<dbReference type="GO" id="GO:0003676">
    <property type="term" value="F:nucleic acid binding"/>
    <property type="evidence" value="ECO:0007669"/>
    <property type="project" value="InterPro"/>
</dbReference>
<organism evidence="3 4">
    <name type="scientific">Panagrolaimus davidi</name>
    <dbReference type="NCBI Taxonomy" id="227884"/>
    <lineage>
        <taxon>Eukaryota</taxon>
        <taxon>Metazoa</taxon>
        <taxon>Ecdysozoa</taxon>
        <taxon>Nematoda</taxon>
        <taxon>Chromadorea</taxon>
        <taxon>Rhabditida</taxon>
        <taxon>Tylenchina</taxon>
        <taxon>Panagrolaimomorpha</taxon>
        <taxon>Panagrolaimoidea</taxon>
        <taxon>Panagrolaimidae</taxon>
        <taxon>Panagrolaimus</taxon>
    </lineage>
</organism>
<dbReference type="AlphaFoldDB" id="A0A914P1V7"/>
<reference evidence="4" key="1">
    <citation type="submission" date="2022-11" db="UniProtKB">
        <authorList>
            <consortium name="WormBaseParasite"/>
        </authorList>
    </citation>
    <scope>IDENTIFICATION</scope>
</reference>
<dbReference type="Proteomes" id="UP000887578">
    <property type="component" value="Unplaced"/>
</dbReference>
<evidence type="ECO:0000313" key="4">
    <source>
        <dbReference type="WBParaSite" id="PDA_v2.g11800.t1"/>
    </source>
</evidence>
<dbReference type="InterPro" id="IPR030559">
    <property type="entry name" value="PolZ_Rev3"/>
</dbReference>
<dbReference type="PANTHER" id="PTHR45812:SF1">
    <property type="entry name" value="DNA POLYMERASE ZETA CATALYTIC SUBUNIT"/>
    <property type="match status" value="1"/>
</dbReference>
<dbReference type="GO" id="GO:0003887">
    <property type="term" value="F:DNA-directed DNA polymerase activity"/>
    <property type="evidence" value="ECO:0007669"/>
    <property type="project" value="TreeGrafter"/>
</dbReference>
<sequence>MLEMTQRPNVDDVITIDDDSEDEEETIVVKKRYKKVEAKYPTVLLEPNQQVFEPPAIDHYANPMSNETWCEDEDWQPPANHKYDGLRPPPTPPPKNSNAQKDATEKFKNACFVKNLTVLSIEALFECNQESVKEKSDKSNEKKCYPNPQNDPCLGIFYVIYFDICNSFENADIVGGCVTNKMKFKRKEFPKIEKVKCEGDIFRWLALILRKYDPDIIVGYDINRLSFNYCIQRAAFLGIQSFNESVSRLSLKWDKEIRKSLDDIRGRIFLNVWKIVRREQPMRHYRLSAVVHEILGKRFADMSQFFIEKLLVDNDPNLNSVVLRHFFRKASLNIQILSALDIFIRTSQMALVYGIQFTEVLTRGSQFRVESMLLRLSNIHEYCPPSVSVEQRSAT</sequence>
<protein>
    <submittedName>
        <fullName evidence="4">DNA-directed DNA polymerase family B exonuclease domain-containing protein</fullName>
    </submittedName>
</protein>
<proteinExistence type="predicted"/>
<name>A0A914P1V7_9BILA</name>
<feature type="region of interest" description="Disordered" evidence="1">
    <location>
        <begin position="68"/>
        <end position="101"/>
    </location>
</feature>
<keyword evidence="3" id="KW-1185">Reference proteome</keyword>
<dbReference type="GO" id="GO:0000724">
    <property type="term" value="P:double-strand break repair via homologous recombination"/>
    <property type="evidence" value="ECO:0007669"/>
    <property type="project" value="TreeGrafter"/>
</dbReference>
<dbReference type="GO" id="GO:0016035">
    <property type="term" value="C:zeta DNA polymerase complex"/>
    <property type="evidence" value="ECO:0007669"/>
    <property type="project" value="InterPro"/>
</dbReference>